<dbReference type="HAMAP" id="MF_01845">
    <property type="entry name" value="UPF0597"/>
    <property type="match status" value="1"/>
</dbReference>
<dbReference type="Pfam" id="PF03313">
    <property type="entry name" value="SDH_alpha"/>
    <property type="match status" value="1"/>
</dbReference>
<dbReference type="Proteomes" id="UP001314681">
    <property type="component" value="Unassembled WGS sequence"/>
</dbReference>
<dbReference type="PIRSF" id="PIRSF006054">
    <property type="entry name" value="UCP006054"/>
    <property type="match status" value="1"/>
</dbReference>
<evidence type="ECO:0000256" key="1">
    <source>
        <dbReference type="HAMAP-Rule" id="MF_01845"/>
    </source>
</evidence>
<evidence type="ECO:0000313" key="3">
    <source>
        <dbReference type="EMBL" id="MBU9727865.1"/>
    </source>
</evidence>
<keyword evidence="4" id="KW-1185">Reference proteome</keyword>
<comment type="similarity">
    <text evidence="1">Belongs to the UPF0597 family.</text>
</comment>
<feature type="domain" description="Serine dehydratase-like alpha subunit" evidence="2">
    <location>
        <begin position="101"/>
        <end position="430"/>
    </location>
</feature>
<comment type="caution">
    <text evidence="3">The sequence shown here is derived from an EMBL/GenBank/DDBJ whole genome shotgun (WGS) entry which is preliminary data.</text>
</comment>
<reference evidence="3 4" key="1">
    <citation type="submission" date="2021-06" db="EMBL/GenBank/DDBJ databases">
        <title>Description of novel taxa of the family Lachnospiraceae.</title>
        <authorList>
            <person name="Chaplin A.V."/>
            <person name="Sokolova S.R."/>
            <person name="Pikina A.P."/>
            <person name="Korzhanova M."/>
            <person name="Belova V."/>
            <person name="Korostin D."/>
            <person name="Efimov B.A."/>
        </authorList>
    </citation>
    <scope>NUCLEOTIDE SEQUENCE [LARGE SCALE GENOMIC DNA]</scope>
    <source>
        <strain evidence="3 4">ASD4241</strain>
    </source>
</reference>
<gene>
    <name evidence="3" type="ORF">KTH90_17790</name>
</gene>
<evidence type="ECO:0000313" key="4">
    <source>
        <dbReference type="Proteomes" id="UP001314681"/>
    </source>
</evidence>
<dbReference type="EMBL" id="JAHQCX010000014">
    <property type="protein sequence ID" value="MBU9727865.1"/>
    <property type="molecule type" value="Genomic_DNA"/>
</dbReference>
<dbReference type="InterPro" id="IPR005130">
    <property type="entry name" value="Ser_deHydtase-like_asu"/>
</dbReference>
<organism evidence="3 4">
    <name type="scientific">Diplocloster modestus</name>
    <dbReference type="NCBI Taxonomy" id="2850322"/>
    <lineage>
        <taxon>Bacteria</taxon>
        <taxon>Bacillati</taxon>
        <taxon>Bacillota</taxon>
        <taxon>Clostridia</taxon>
        <taxon>Lachnospirales</taxon>
        <taxon>Lachnospiraceae</taxon>
        <taxon>Diplocloster</taxon>
    </lineage>
</organism>
<dbReference type="InterPro" id="IPR021144">
    <property type="entry name" value="UPF0597"/>
</dbReference>
<evidence type="ECO:0000259" key="2">
    <source>
        <dbReference type="Pfam" id="PF03313"/>
    </source>
</evidence>
<dbReference type="PANTHER" id="PTHR30501">
    <property type="entry name" value="UPF0597 PROTEIN YHAM"/>
    <property type="match status" value="1"/>
</dbReference>
<sequence>MEAAVNAALEDNMKQGIYHGCIEILEAELIPALGCTEPIAIAYASAKAREVLGDFPEKITVSSSGNIVKNVKGVVVPATGGLKGIEAAALIGAVGGDSSLELEVLSNITEEHRRRTKELMEEGVCTAALLNSTAKLHIVVEMQKGDQTSKVEVIHTHTGIVRIEKNGEILLDIPHDEEEMEAEVAMDFLNIPAIYEFAQNVRIEDVKPVLERQIEYNTTIAEYGLKHTYGANVGAMLIKMYGDNVSALAKAMPAAGSDARMGGCELPVVINSGSGNQGMTVSLPVIVYARELKATEEQLYRALCISNLTAVYQKKEIGRLSAYCGAVSAGAGAGAGIAYLLGGGVEEIGAVVTNTLANVAGIVCDGAKASCAAKIASSVEAALMAINLTFGGRTFSPGEGIVKEDVNDTVEGVAMIAREGMRITDEVILDVMINS</sequence>
<protein>
    <recommendedName>
        <fullName evidence="1">UPF0597 protein KTH90_17790</fullName>
    </recommendedName>
</protein>
<dbReference type="PANTHER" id="PTHR30501:SF2">
    <property type="entry name" value="UPF0597 PROTEIN YHAM"/>
    <property type="match status" value="1"/>
</dbReference>
<dbReference type="GO" id="GO:0003941">
    <property type="term" value="F:L-serine ammonia-lyase activity"/>
    <property type="evidence" value="ECO:0007669"/>
    <property type="project" value="UniProtKB-EC"/>
</dbReference>
<accession>A0ABS6KBH2</accession>
<keyword evidence="3" id="KW-0456">Lyase</keyword>
<proteinExistence type="inferred from homology"/>
<name>A0ABS6KBH2_9FIRM</name>